<dbReference type="RefSeq" id="WP_229526819.1">
    <property type="nucleotide sequence ID" value="NZ_JAFFQR010000112.1"/>
</dbReference>
<comment type="caution">
    <text evidence="3">The sequence shown here is derived from an EMBL/GenBank/DDBJ whole genome shotgun (WGS) entry which is preliminary data.</text>
</comment>
<evidence type="ECO:0000313" key="4">
    <source>
        <dbReference type="Proteomes" id="UP001597340"/>
    </source>
</evidence>
<sequence>MRSPGILVISHGSREPYWVEQVDQAVAKLHLPKDIPVVVSFLETVKGRLIQDGIDHLEALDVTDLLVIPMFMSSGSTHVDEISYALGVKDAPGKETDLKPFRRKARVHFGSPLDDGEDVARMVWDKVRPLSLDPAKEVILLVGHGSVHNSFLQRWEQGISSLARTVQSVSGIRTDYALLNPESVHDKAAYWNQERNHDVLVAPLFLSSGYFTSRVIPKRLEGLEYRYSGAPLLPHPLLTTWMDSQICELLQGMQKEQGQTVDRSSTRMS</sequence>
<keyword evidence="2" id="KW-0456">Lyase</keyword>
<protein>
    <submittedName>
        <fullName evidence="3">Sirohydrochlorin chelatase</fullName>
    </submittedName>
</protein>
<dbReference type="EMBL" id="JBHTNZ010000003">
    <property type="protein sequence ID" value="MFD1460702.1"/>
    <property type="molecule type" value="Genomic_DNA"/>
</dbReference>
<reference evidence="4" key="1">
    <citation type="journal article" date="2019" name="Int. J. Syst. Evol. Microbiol.">
        <title>The Global Catalogue of Microorganisms (GCM) 10K type strain sequencing project: providing services to taxonomists for standard genome sequencing and annotation.</title>
        <authorList>
            <consortium name="The Broad Institute Genomics Platform"/>
            <consortium name="The Broad Institute Genome Sequencing Center for Infectious Disease"/>
            <person name="Wu L."/>
            <person name="Ma J."/>
        </authorList>
    </citation>
    <scope>NUCLEOTIDE SEQUENCE [LARGE SCALE GENOMIC DNA]</scope>
    <source>
        <strain evidence="4">CCM 9147</strain>
    </source>
</reference>
<organism evidence="3 4">
    <name type="scientific">Paenibacillus farraposensis</name>
    <dbReference type="NCBI Taxonomy" id="2807095"/>
    <lineage>
        <taxon>Bacteria</taxon>
        <taxon>Bacillati</taxon>
        <taxon>Bacillota</taxon>
        <taxon>Bacilli</taxon>
        <taxon>Bacillales</taxon>
        <taxon>Paenibacillaceae</taxon>
        <taxon>Paenibacillus</taxon>
    </lineage>
</organism>
<dbReference type="Pfam" id="PF01903">
    <property type="entry name" value="CbiX"/>
    <property type="match status" value="2"/>
</dbReference>
<dbReference type="Proteomes" id="UP001597340">
    <property type="component" value="Unassembled WGS sequence"/>
</dbReference>
<proteinExistence type="predicted"/>
<evidence type="ECO:0000313" key="3">
    <source>
        <dbReference type="EMBL" id="MFD1460702.1"/>
    </source>
</evidence>
<accession>A0ABW4D7K6</accession>
<keyword evidence="1" id="KW-0479">Metal-binding</keyword>
<dbReference type="InterPro" id="IPR002762">
    <property type="entry name" value="CbiX-like"/>
</dbReference>
<dbReference type="InterPro" id="IPR050963">
    <property type="entry name" value="Sirohydro_Cobaltochel/CbiX"/>
</dbReference>
<evidence type="ECO:0000256" key="2">
    <source>
        <dbReference type="ARBA" id="ARBA00023239"/>
    </source>
</evidence>
<dbReference type="PANTHER" id="PTHR33542">
    <property type="entry name" value="SIROHYDROCHLORIN FERROCHELATASE, CHLOROPLASTIC"/>
    <property type="match status" value="1"/>
</dbReference>
<gene>
    <name evidence="3" type="ORF">ACFQ5D_04425</name>
</gene>
<dbReference type="Gene3D" id="3.40.50.1400">
    <property type="match status" value="2"/>
</dbReference>
<name>A0ABW4D7K6_9BACL</name>
<dbReference type="SUPFAM" id="SSF53800">
    <property type="entry name" value="Chelatase"/>
    <property type="match status" value="1"/>
</dbReference>
<evidence type="ECO:0000256" key="1">
    <source>
        <dbReference type="ARBA" id="ARBA00022723"/>
    </source>
</evidence>
<keyword evidence="4" id="KW-1185">Reference proteome</keyword>
<dbReference type="PANTHER" id="PTHR33542:SF3">
    <property type="entry name" value="SIROHYDROCHLORIN FERROCHELATASE, CHLOROPLASTIC"/>
    <property type="match status" value="1"/>
</dbReference>